<evidence type="ECO:0000313" key="5">
    <source>
        <dbReference type="Proteomes" id="UP000321514"/>
    </source>
</evidence>
<feature type="signal peptide" evidence="1">
    <location>
        <begin position="1"/>
        <end position="18"/>
    </location>
</feature>
<dbReference type="EMBL" id="FOIB01000004">
    <property type="protein sequence ID" value="SEU07582.1"/>
    <property type="molecule type" value="Genomic_DNA"/>
</dbReference>
<dbReference type="PROSITE" id="PS51257">
    <property type="entry name" value="PROKAR_LIPOPROTEIN"/>
    <property type="match status" value="1"/>
</dbReference>
<reference evidence="2 5" key="2">
    <citation type="submission" date="2019-07" db="EMBL/GenBank/DDBJ databases">
        <title>Whole genome shotgun sequence of Myxococcus fulvus NBRC 100333.</title>
        <authorList>
            <person name="Hosoyama A."/>
            <person name="Uohara A."/>
            <person name="Ohji S."/>
            <person name="Ichikawa N."/>
        </authorList>
    </citation>
    <scope>NUCLEOTIDE SEQUENCE [LARGE SCALE GENOMIC DNA]</scope>
    <source>
        <strain evidence="2 5">NBRC 100333</strain>
    </source>
</reference>
<dbReference type="EMBL" id="BJXR01000017">
    <property type="protein sequence ID" value="GEN06622.1"/>
    <property type="molecule type" value="Genomic_DNA"/>
</dbReference>
<keyword evidence="4" id="KW-1185">Reference proteome</keyword>
<feature type="chain" id="PRO_5023025938" description="Lipoprotein" evidence="1">
    <location>
        <begin position="19"/>
        <end position="162"/>
    </location>
</feature>
<dbReference type="Proteomes" id="UP000321514">
    <property type="component" value="Unassembled WGS sequence"/>
</dbReference>
<proteinExistence type="predicted"/>
<gene>
    <name evidence="2" type="ORF">MFU01_16590</name>
    <name evidence="3" type="ORF">SAMN05443572_104744</name>
</gene>
<protein>
    <recommendedName>
        <fullName evidence="6">Lipoprotein</fullName>
    </recommendedName>
</protein>
<accession>A0A511SYT9</accession>
<comment type="caution">
    <text evidence="2">The sequence shown here is derived from an EMBL/GenBank/DDBJ whole genome shotgun (WGS) entry which is preliminary data.</text>
</comment>
<evidence type="ECO:0000313" key="2">
    <source>
        <dbReference type="EMBL" id="GEN06622.1"/>
    </source>
</evidence>
<reference evidence="3 4" key="1">
    <citation type="submission" date="2016-10" db="EMBL/GenBank/DDBJ databases">
        <authorList>
            <person name="Varghese N."/>
            <person name="Submissions S."/>
        </authorList>
    </citation>
    <scope>NUCLEOTIDE SEQUENCE [LARGE SCALE GENOMIC DNA]</scope>
    <source>
        <strain evidence="3 4">DSM 16525</strain>
    </source>
</reference>
<name>A0A511SYT9_MYXFU</name>
<organism evidence="2 5">
    <name type="scientific">Myxococcus fulvus</name>
    <dbReference type="NCBI Taxonomy" id="33"/>
    <lineage>
        <taxon>Bacteria</taxon>
        <taxon>Pseudomonadati</taxon>
        <taxon>Myxococcota</taxon>
        <taxon>Myxococcia</taxon>
        <taxon>Myxococcales</taxon>
        <taxon>Cystobacterineae</taxon>
        <taxon>Myxococcaceae</taxon>
        <taxon>Myxococcus</taxon>
    </lineage>
</organism>
<evidence type="ECO:0000313" key="3">
    <source>
        <dbReference type="EMBL" id="SEU07582.1"/>
    </source>
</evidence>
<dbReference type="RefSeq" id="WP_074954373.1">
    <property type="nucleotide sequence ID" value="NZ_BJXR01000017.1"/>
</dbReference>
<evidence type="ECO:0008006" key="6">
    <source>
        <dbReference type="Google" id="ProtNLM"/>
    </source>
</evidence>
<dbReference type="AlphaFoldDB" id="A0A511SYT9"/>
<keyword evidence="1" id="KW-0732">Signal</keyword>
<dbReference type="Proteomes" id="UP000183760">
    <property type="component" value="Unassembled WGS sequence"/>
</dbReference>
<sequence>MKSHLLVLVAGVSLGFFAACGTTEAAPETTVSALGDPCPCGSAGGGACLPCYYLCGDNFCDSANGESASNCPEDCVTAPVCGDGLCNGSETWVTCPQDCTTPSPWCGDGICNGGEWSGSCPADCAASCGDGVCQGNEATWCYADCVPGCQQDPSTCPQVPEG</sequence>
<dbReference type="OrthoDB" id="5382705at2"/>
<evidence type="ECO:0000256" key="1">
    <source>
        <dbReference type="SAM" id="SignalP"/>
    </source>
</evidence>
<evidence type="ECO:0000313" key="4">
    <source>
        <dbReference type="Proteomes" id="UP000183760"/>
    </source>
</evidence>